<dbReference type="PIRSF" id="PIRSF028451">
    <property type="entry name" value="UCP028451"/>
    <property type="match status" value="1"/>
</dbReference>
<dbReference type="EMBL" id="UINC01028142">
    <property type="protein sequence ID" value="SVB08611.1"/>
    <property type="molecule type" value="Genomic_DNA"/>
</dbReference>
<gene>
    <name evidence="1" type="ORF">METZ01_LOCUS161465</name>
</gene>
<reference evidence="1" key="1">
    <citation type="submission" date="2018-05" db="EMBL/GenBank/DDBJ databases">
        <authorList>
            <person name="Lanie J.A."/>
            <person name="Ng W.-L."/>
            <person name="Kazmierczak K.M."/>
            <person name="Andrzejewski T.M."/>
            <person name="Davidsen T.M."/>
            <person name="Wayne K.J."/>
            <person name="Tettelin H."/>
            <person name="Glass J.I."/>
            <person name="Rusch D."/>
            <person name="Podicherti R."/>
            <person name="Tsui H.-C.T."/>
            <person name="Winkler M.E."/>
        </authorList>
    </citation>
    <scope>NUCLEOTIDE SEQUENCE</scope>
</reference>
<dbReference type="NCBIfam" id="TIGR02453">
    <property type="entry name" value="TIGR02453 family protein"/>
    <property type="match status" value="1"/>
</dbReference>
<dbReference type="AlphaFoldDB" id="A0A382B519"/>
<sequence length="232" mass="27140">MPTLPSFTPKTIPFLRSLRRHNDRQWFRERRDVYDAHVRGPMVAVIEQLAKDFHHFAPELVATSKISLFRIYRDTRFSEDKSPLKTQVAAIFPHRDLGRLEGAALYLEVAPTHVLFAGGLHAPSSPELQRIRDELAHRYRRFRTIIGSEGFRRTLGPLDGKVLQRVPHGYPRTHPAADLLRRREFLASRKYSANFAAEPRFYRELLRVFRQIMPLVRFLNQPLINRTKDPLL</sequence>
<proteinExistence type="predicted"/>
<evidence type="ECO:0000313" key="1">
    <source>
        <dbReference type="EMBL" id="SVB08611.1"/>
    </source>
</evidence>
<dbReference type="PANTHER" id="PTHR36452:SF1">
    <property type="entry name" value="DUF2461 DOMAIN-CONTAINING PROTEIN"/>
    <property type="match status" value="1"/>
</dbReference>
<evidence type="ECO:0008006" key="2">
    <source>
        <dbReference type="Google" id="ProtNLM"/>
    </source>
</evidence>
<dbReference type="Pfam" id="PF09365">
    <property type="entry name" value="DUF2461"/>
    <property type="match status" value="1"/>
</dbReference>
<dbReference type="InterPro" id="IPR012808">
    <property type="entry name" value="CHP02453"/>
</dbReference>
<accession>A0A382B519</accession>
<dbReference type="PANTHER" id="PTHR36452">
    <property type="entry name" value="CHROMOSOME 12, WHOLE GENOME SHOTGUN SEQUENCE"/>
    <property type="match status" value="1"/>
</dbReference>
<organism evidence="1">
    <name type="scientific">marine metagenome</name>
    <dbReference type="NCBI Taxonomy" id="408172"/>
    <lineage>
        <taxon>unclassified sequences</taxon>
        <taxon>metagenomes</taxon>
        <taxon>ecological metagenomes</taxon>
    </lineage>
</organism>
<name>A0A382B519_9ZZZZ</name>
<protein>
    <recommendedName>
        <fullName evidence="2">TIGR02453 family protein</fullName>
    </recommendedName>
</protein>
<dbReference type="InterPro" id="IPR015996">
    <property type="entry name" value="UCP028451"/>
</dbReference>